<comment type="caution">
    <text evidence="2">The sequence shown here is derived from an EMBL/GenBank/DDBJ whole genome shotgun (WGS) entry which is preliminary data.</text>
</comment>
<keyword evidence="3" id="KW-1185">Reference proteome</keyword>
<evidence type="ECO:0000313" key="2">
    <source>
        <dbReference type="EMBL" id="CAF1016805.1"/>
    </source>
</evidence>
<feature type="region of interest" description="Disordered" evidence="1">
    <location>
        <begin position="1"/>
        <end position="35"/>
    </location>
</feature>
<reference evidence="2" key="1">
    <citation type="submission" date="2021-02" db="EMBL/GenBank/DDBJ databases">
        <authorList>
            <person name="Nowell W R."/>
        </authorList>
    </citation>
    <scope>NUCLEOTIDE SEQUENCE</scope>
    <source>
        <strain evidence="2">Ploen Becks lab</strain>
    </source>
</reference>
<name>A0A814HZK3_9BILA</name>
<sequence>METKNVNETKTPEDLDASLLRSSSQKQNQESKKTSFLVPNQHNRFKTELVRNNWKTILDVAMKKKKFDNFDNERIELLSPADDTTDDADQFEYDQILKDVQARKKCGKALVYDMHSSFNNFNKIKEAVGNGKIMGNSMVFKKQADNKYRYYCRYMKNGCKAALYLQLDEGTKGLCFVSDVDHTDHPENLELKEKIKSDRKTKNC</sequence>
<evidence type="ECO:0000256" key="1">
    <source>
        <dbReference type="SAM" id="MobiDB-lite"/>
    </source>
</evidence>
<dbReference type="OrthoDB" id="10137434at2759"/>
<dbReference type="EMBL" id="CAJNOC010004303">
    <property type="protein sequence ID" value="CAF1016805.1"/>
    <property type="molecule type" value="Genomic_DNA"/>
</dbReference>
<proteinExistence type="predicted"/>
<protein>
    <submittedName>
        <fullName evidence="2">Uncharacterized protein</fullName>
    </submittedName>
</protein>
<evidence type="ECO:0000313" key="3">
    <source>
        <dbReference type="Proteomes" id="UP000663879"/>
    </source>
</evidence>
<organism evidence="2 3">
    <name type="scientific">Brachionus calyciflorus</name>
    <dbReference type="NCBI Taxonomy" id="104777"/>
    <lineage>
        <taxon>Eukaryota</taxon>
        <taxon>Metazoa</taxon>
        <taxon>Spiralia</taxon>
        <taxon>Gnathifera</taxon>
        <taxon>Rotifera</taxon>
        <taxon>Eurotatoria</taxon>
        <taxon>Monogononta</taxon>
        <taxon>Pseudotrocha</taxon>
        <taxon>Ploima</taxon>
        <taxon>Brachionidae</taxon>
        <taxon>Brachionus</taxon>
    </lineage>
</organism>
<feature type="compositionally biased region" description="Basic and acidic residues" evidence="1">
    <location>
        <begin position="1"/>
        <end position="13"/>
    </location>
</feature>
<dbReference type="AlphaFoldDB" id="A0A814HZK3"/>
<dbReference type="Proteomes" id="UP000663879">
    <property type="component" value="Unassembled WGS sequence"/>
</dbReference>
<accession>A0A814HZK3</accession>
<gene>
    <name evidence="2" type="ORF">OXX778_LOCUS17172</name>
</gene>